<evidence type="ECO:0000256" key="2">
    <source>
        <dbReference type="ARBA" id="ARBA00007330"/>
    </source>
</evidence>
<gene>
    <name evidence="10" type="primary">GPDH</name>
</gene>
<feature type="domain" description="Alpha-glycerophosphate oxidase C-terminal" evidence="9">
    <location>
        <begin position="444"/>
        <end position="564"/>
    </location>
</feature>
<dbReference type="InterPro" id="IPR000447">
    <property type="entry name" value="G3P_DH_FAD-dep"/>
</dbReference>
<sequence>MLTSRRVFLGIFVVVIAALVWKYETLRRGTPIQYGSGEGPLIIPPSRDDVIERLSTEEFDMIVVGGGSTGAGTALDATSRGLRVALLEMDDWGAGTSSRSTKLLHGGVRYLRKALEKWDISQYSLVRDALSERATMFHQAPHLTRALPILTPLYSWRDVPFNWFLLKLYDYISFPKMHSSFFISADTAKKEFPQLRQKDLVGAVVYYDGQFDDARFNLALSLTCHREGVAALSHAQVIGVLHDGKNTSGVIVKDVVTGKEFQVKGNIVVNAAGHFADHIRLMDNPNAKPVLEAAAGTHIVLGKSFCPPDTGLLIPKTSDGRVLFMLPYQNHTLVGTTDSRTEITNNPRPAEADIVYLLKHVNEYFDTSLKRDDVISAWSGIRPLKKASEKSDTAQVSREHGVYISESGLMTIVGGKWTTYRKMSEDVVNKALAHKGMKEPHAPSTDKLKLIGAKEYQPGYVTPSMFSWMRADTAQHLNDAYGDQAVHVARLSEDENLKEQIHSRLPHLRGEIVWAVKFENAETPVDVLMRRLSFGVLDNDAAVESVDLVVELMGRVKHWNEKEKEEMRKETRDFFQISL</sequence>
<name>A0A192ZJ70_9EUKA</name>
<comment type="cofactor">
    <cofactor evidence="1 7">
        <name>FAD</name>
        <dbReference type="ChEBI" id="CHEBI:57692"/>
    </cofactor>
</comment>
<dbReference type="Pfam" id="PF16901">
    <property type="entry name" value="DAO_C"/>
    <property type="match status" value="1"/>
</dbReference>
<dbReference type="PRINTS" id="PR01001">
    <property type="entry name" value="FADG3PDH"/>
</dbReference>
<keyword evidence="6 7" id="KW-0560">Oxidoreductase</keyword>
<protein>
    <recommendedName>
        <fullName evidence="3 7">Glycerol-3-phosphate dehydrogenase</fullName>
        <ecNumber evidence="3 7">1.1.5.3</ecNumber>
    </recommendedName>
</protein>
<evidence type="ECO:0000313" key="10">
    <source>
        <dbReference type="EMBL" id="ANM86756.1"/>
    </source>
</evidence>
<dbReference type="InterPro" id="IPR038299">
    <property type="entry name" value="DAO_C_sf"/>
</dbReference>
<dbReference type="EMBL" id="KT984536">
    <property type="protein sequence ID" value="ANM86756.1"/>
    <property type="molecule type" value="mRNA"/>
</dbReference>
<dbReference type="GO" id="GO:0005739">
    <property type="term" value="C:mitochondrion"/>
    <property type="evidence" value="ECO:0007669"/>
    <property type="project" value="TreeGrafter"/>
</dbReference>
<dbReference type="SUPFAM" id="SSF51905">
    <property type="entry name" value="FAD/NAD(P)-binding domain"/>
    <property type="match status" value="1"/>
</dbReference>
<dbReference type="SUPFAM" id="SSF54373">
    <property type="entry name" value="FAD-linked reductases, C-terminal domain"/>
    <property type="match status" value="1"/>
</dbReference>
<dbReference type="AlphaFoldDB" id="A0A192ZJ70"/>
<keyword evidence="4 7" id="KW-0285">Flavoprotein</keyword>
<comment type="similarity">
    <text evidence="2 7">Belongs to the FAD-dependent glycerol-3-phosphate dehydrogenase family.</text>
</comment>
<evidence type="ECO:0000256" key="4">
    <source>
        <dbReference type="ARBA" id="ARBA00022630"/>
    </source>
</evidence>
<dbReference type="EC" id="1.1.5.3" evidence="3 7"/>
<evidence type="ECO:0000256" key="1">
    <source>
        <dbReference type="ARBA" id="ARBA00001974"/>
    </source>
</evidence>
<evidence type="ECO:0000259" key="9">
    <source>
        <dbReference type="Pfam" id="PF16901"/>
    </source>
</evidence>
<dbReference type="Gene3D" id="1.10.8.870">
    <property type="entry name" value="Alpha-glycerophosphate oxidase, cap domain"/>
    <property type="match status" value="1"/>
</dbReference>
<dbReference type="Gene3D" id="3.30.9.10">
    <property type="entry name" value="D-Amino Acid Oxidase, subunit A, domain 2"/>
    <property type="match status" value="1"/>
</dbReference>
<evidence type="ECO:0000259" key="8">
    <source>
        <dbReference type="Pfam" id="PF01266"/>
    </source>
</evidence>
<proteinExistence type="evidence at transcript level"/>
<reference evidence="10" key="1">
    <citation type="journal article" date="2016" name="Mol. Biol. Evol.">
        <title>Novel hydrogenosomes in the microaerophilic jakobid Stygiella incarcerata.</title>
        <authorList>
            <person name="Leger M.M."/>
            <person name="Eme L."/>
            <person name="Hug L.A."/>
            <person name="Roger A.J."/>
        </authorList>
    </citation>
    <scope>NUCLEOTIDE SEQUENCE</scope>
</reference>
<dbReference type="InterPro" id="IPR036188">
    <property type="entry name" value="FAD/NAD-bd_sf"/>
</dbReference>
<dbReference type="GO" id="GO:0004368">
    <property type="term" value="F:glycerol-3-phosphate dehydrogenase (quinone) activity"/>
    <property type="evidence" value="ECO:0007669"/>
    <property type="project" value="UniProtKB-EC"/>
</dbReference>
<keyword evidence="5" id="KW-0274">FAD</keyword>
<dbReference type="PANTHER" id="PTHR11985">
    <property type="entry name" value="GLYCEROL-3-PHOSPHATE DEHYDROGENASE"/>
    <property type="match status" value="1"/>
</dbReference>
<dbReference type="PROSITE" id="PS00977">
    <property type="entry name" value="FAD_G3PDH_1"/>
    <property type="match status" value="1"/>
</dbReference>
<dbReference type="GO" id="GO:0006072">
    <property type="term" value="P:glycerol-3-phosphate metabolic process"/>
    <property type="evidence" value="ECO:0007669"/>
    <property type="project" value="UniProtKB-UniRule"/>
</dbReference>
<dbReference type="Pfam" id="PF01266">
    <property type="entry name" value="DAO"/>
    <property type="match status" value="1"/>
</dbReference>
<dbReference type="PANTHER" id="PTHR11985:SF15">
    <property type="entry name" value="GLYCEROL-3-PHOSPHATE DEHYDROGENASE, MITOCHONDRIAL"/>
    <property type="match status" value="1"/>
</dbReference>
<organism evidence="10">
    <name type="scientific">Stygiella incarcerata</name>
    <dbReference type="NCBI Taxonomy" id="1712417"/>
    <lineage>
        <taxon>Eukaryota</taxon>
        <taxon>Discoba</taxon>
        <taxon>Jakobida</taxon>
        <taxon>Andalucina</taxon>
        <taxon>Stygiellidae</taxon>
        <taxon>Stygiella</taxon>
    </lineage>
</organism>
<accession>A0A192ZJ70</accession>
<evidence type="ECO:0000256" key="5">
    <source>
        <dbReference type="ARBA" id="ARBA00022827"/>
    </source>
</evidence>
<evidence type="ECO:0000256" key="3">
    <source>
        <dbReference type="ARBA" id="ARBA00013029"/>
    </source>
</evidence>
<evidence type="ECO:0000256" key="7">
    <source>
        <dbReference type="RuleBase" id="RU361217"/>
    </source>
</evidence>
<dbReference type="InterPro" id="IPR006076">
    <property type="entry name" value="FAD-dep_OxRdtase"/>
</dbReference>
<dbReference type="InterPro" id="IPR031656">
    <property type="entry name" value="DAO_C"/>
</dbReference>
<dbReference type="Gene3D" id="3.50.50.60">
    <property type="entry name" value="FAD/NAD(P)-binding domain"/>
    <property type="match status" value="1"/>
</dbReference>
<comment type="catalytic activity">
    <reaction evidence="7">
        <text>a quinone + sn-glycerol 3-phosphate = dihydroxyacetone phosphate + a quinol</text>
        <dbReference type="Rhea" id="RHEA:18977"/>
        <dbReference type="ChEBI" id="CHEBI:24646"/>
        <dbReference type="ChEBI" id="CHEBI:57597"/>
        <dbReference type="ChEBI" id="CHEBI:57642"/>
        <dbReference type="ChEBI" id="CHEBI:132124"/>
        <dbReference type="EC" id="1.1.5.3"/>
    </reaction>
</comment>
<feature type="domain" description="FAD dependent oxidoreductase" evidence="8">
    <location>
        <begin position="60"/>
        <end position="421"/>
    </location>
</feature>
<evidence type="ECO:0000256" key="6">
    <source>
        <dbReference type="ARBA" id="ARBA00023002"/>
    </source>
</evidence>